<sequence length="379" mass="43283">MGFLHQSSGVMCISIGSLICDHFLSSLEKLFWLGGYYTRSEVKESNLGATKTHFWKRLIYLLKDSTPAADRPMNWMNFSADAPWKQKGFMDMREWFNHCRGRGKTPCLLFRPRDEGGLGMHIFAVFEDGLHNMELGSAQKILGNVMWLLVYGGRMGIRPPKVALRQLWLEIAQGYRKRGTKNQFNEIELDSFTDPKAPNNTFPELHGKAANVRHLAPVLVEIFEGCATDSDYDGHVRELLRHLCSYYHVLDHKGPDGAPVQYLPDYYIRELRIAIDGLQKHYNWLSVQNPQPKNARLRGMQPKLHHGWHVGFQAVFQNPRAAWCYSNEDLVGRIATIVKAAASGIPAAQRMPHIMPRYLQGQSLRVQSGWGRKPANIRD</sequence>
<dbReference type="EMBL" id="CAUYUJ010019915">
    <property type="protein sequence ID" value="CAK0894543.1"/>
    <property type="molecule type" value="Genomic_DNA"/>
</dbReference>
<accession>A0ABN9X8K2</accession>
<organism evidence="1 2">
    <name type="scientific">Prorocentrum cordatum</name>
    <dbReference type="NCBI Taxonomy" id="2364126"/>
    <lineage>
        <taxon>Eukaryota</taxon>
        <taxon>Sar</taxon>
        <taxon>Alveolata</taxon>
        <taxon>Dinophyceae</taxon>
        <taxon>Prorocentrales</taxon>
        <taxon>Prorocentraceae</taxon>
        <taxon>Prorocentrum</taxon>
    </lineage>
</organism>
<evidence type="ECO:0000313" key="2">
    <source>
        <dbReference type="Proteomes" id="UP001189429"/>
    </source>
</evidence>
<name>A0ABN9X8K2_9DINO</name>
<reference evidence="1" key="1">
    <citation type="submission" date="2023-10" db="EMBL/GenBank/DDBJ databases">
        <authorList>
            <person name="Chen Y."/>
            <person name="Shah S."/>
            <person name="Dougan E. K."/>
            <person name="Thang M."/>
            <person name="Chan C."/>
        </authorList>
    </citation>
    <scope>NUCLEOTIDE SEQUENCE [LARGE SCALE GENOMIC DNA]</scope>
</reference>
<protein>
    <submittedName>
        <fullName evidence="1">Uncharacterized protein</fullName>
    </submittedName>
</protein>
<dbReference type="Proteomes" id="UP001189429">
    <property type="component" value="Unassembled WGS sequence"/>
</dbReference>
<keyword evidence="2" id="KW-1185">Reference proteome</keyword>
<evidence type="ECO:0000313" key="1">
    <source>
        <dbReference type="EMBL" id="CAK0894543.1"/>
    </source>
</evidence>
<comment type="caution">
    <text evidence="1">The sequence shown here is derived from an EMBL/GenBank/DDBJ whole genome shotgun (WGS) entry which is preliminary data.</text>
</comment>
<proteinExistence type="predicted"/>
<gene>
    <name evidence="1" type="ORF">PCOR1329_LOCUS73570</name>
</gene>